<dbReference type="RefSeq" id="WP_152149248.1">
    <property type="nucleotide sequence ID" value="NZ_WEIO01000001.1"/>
</dbReference>
<gene>
    <name evidence="10 14" type="primary">grpE</name>
    <name evidence="14" type="ORF">F9802_00780</name>
</gene>
<dbReference type="FunFam" id="2.30.22.10:FF:000001">
    <property type="entry name" value="Protein GrpE"/>
    <property type="match status" value="1"/>
</dbReference>
<comment type="subunit">
    <text evidence="3 10">Homodimer.</text>
</comment>
<keyword evidence="5 10" id="KW-0346">Stress response</keyword>
<comment type="caution">
    <text evidence="14">The sequence shown here is derived from an EMBL/GenBank/DDBJ whole genome shotgun (WGS) entry which is preliminary data.</text>
</comment>
<evidence type="ECO:0000256" key="13">
    <source>
        <dbReference type="SAM" id="MobiDB-lite"/>
    </source>
</evidence>
<evidence type="ECO:0000256" key="9">
    <source>
        <dbReference type="ARBA" id="ARBA00076414"/>
    </source>
</evidence>
<comment type="similarity">
    <text evidence="2 10 12">Belongs to the GrpE family.</text>
</comment>
<evidence type="ECO:0000256" key="2">
    <source>
        <dbReference type="ARBA" id="ARBA00009054"/>
    </source>
</evidence>
<dbReference type="InterPro" id="IPR013805">
    <property type="entry name" value="GrpE_CC"/>
</dbReference>
<dbReference type="AlphaFoldDB" id="A0A6I1FJG8"/>
<evidence type="ECO:0000256" key="10">
    <source>
        <dbReference type="HAMAP-Rule" id="MF_01151"/>
    </source>
</evidence>
<feature type="compositionally biased region" description="Basic and acidic residues" evidence="13">
    <location>
        <begin position="1"/>
        <end position="19"/>
    </location>
</feature>
<dbReference type="Gene3D" id="3.90.20.20">
    <property type="match status" value="1"/>
</dbReference>
<dbReference type="NCBIfam" id="NF010738">
    <property type="entry name" value="PRK14140.1"/>
    <property type="match status" value="1"/>
</dbReference>
<dbReference type="SUPFAM" id="SSF51064">
    <property type="entry name" value="Head domain of nucleotide exchange factor GrpE"/>
    <property type="match status" value="1"/>
</dbReference>
<dbReference type="EMBL" id="WEIO01000001">
    <property type="protein sequence ID" value="KAB7708720.1"/>
    <property type="molecule type" value="Genomic_DNA"/>
</dbReference>
<keyword evidence="15" id="KW-1185">Reference proteome</keyword>
<dbReference type="PRINTS" id="PR00773">
    <property type="entry name" value="GRPEPROTEIN"/>
</dbReference>
<sequence length="192" mass="22229">MAEENQLNKEETEEIKEQQLTEEAPAETENASVEEEQPAEEASLEKINELEQQLEESENRYLRLRADFDNFRRRVQLEREASEKYRAQDLISDLLPLIDNFERALKVEATNEQTESVLQGVEMVYKGVLAALEKEGVEVIEAAGSEFDPHVHQAVMTDSDENYQPNEVIEEFQKGYKLKDRIIRPSMVKVNQ</sequence>
<dbReference type="InterPro" id="IPR000740">
    <property type="entry name" value="GrpE"/>
</dbReference>
<evidence type="ECO:0000256" key="4">
    <source>
        <dbReference type="ARBA" id="ARBA00022490"/>
    </source>
</evidence>
<dbReference type="GO" id="GO:0042803">
    <property type="term" value="F:protein homodimerization activity"/>
    <property type="evidence" value="ECO:0007669"/>
    <property type="project" value="InterPro"/>
</dbReference>
<dbReference type="PANTHER" id="PTHR21237">
    <property type="entry name" value="GRPE PROTEIN"/>
    <property type="match status" value="1"/>
</dbReference>
<keyword evidence="6 10" id="KW-0143">Chaperone</keyword>
<reference evidence="14 15" key="1">
    <citation type="submission" date="2019-10" db="EMBL/GenBank/DDBJ databases">
        <title>Bacillus aerolatum sp. nov., isolated from bioaerosol of sport playgrounds.</title>
        <authorList>
            <person name="Chen P."/>
            <person name="Zhang G."/>
        </authorList>
    </citation>
    <scope>NUCLEOTIDE SEQUENCE [LARGE SCALE GENOMIC DNA]</scope>
    <source>
        <strain evidence="14 15">CX253</strain>
    </source>
</reference>
<comment type="function">
    <text evidence="7 10 11">Participates actively in the response to hyperosmotic and heat shock by preventing the aggregation of stress-denatured proteins, in association with DnaK and GrpE. It is the nucleotide exchange factor for DnaK and may function as a thermosensor. Unfolded proteins bind initially to DnaJ; upon interaction with the DnaJ-bound protein, DnaK hydrolyzes its bound ATP, resulting in the formation of a stable complex. GrpE releases ADP from DnaK; ATP binding to DnaK triggers the release of the substrate protein, thus completing the reaction cycle. Several rounds of ATP-dependent interactions between DnaJ, DnaK and GrpE are required for fully efficient folding.</text>
</comment>
<dbReference type="HAMAP" id="MF_01151">
    <property type="entry name" value="GrpE"/>
    <property type="match status" value="1"/>
</dbReference>
<evidence type="ECO:0000256" key="5">
    <source>
        <dbReference type="ARBA" id="ARBA00023016"/>
    </source>
</evidence>
<dbReference type="Proteomes" id="UP000429595">
    <property type="component" value="Unassembled WGS sequence"/>
</dbReference>
<dbReference type="GO" id="GO:0005737">
    <property type="term" value="C:cytoplasm"/>
    <property type="evidence" value="ECO:0007669"/>
    <property type="project" value="UniProtKB-SubCell"/>
</dbReference>
<feature type="region of interest" description="Disordered" evidence="13">
    <location>
        <begin position="1"/>
        <end position="51"/>
    </location>
</feature>
<evidence type="ECO:0000256" key="7">
    <source>
        <dbReference type="ARBA" id="ARBA00053401"/>
    </source>
</evidence>
<evidence type="ECO:0000256" key="3">
    <source>
        <dbReference type="ARBA" id="ARBA00011738"/>
    </source>
</evidence>
<proteinExistence type="inferred from homology"/>
<dbReference type="PANTHER" id="PTHR21237:SF23">
    <property type="entry name" value="GRPE PROTEIN HOMOLOG, MITOCHONDRIAL"/>
    <property type="match status" value="1"/>
</dbReference>
<evidence type="ECO:0000256" key="6">
    <source>
        <dbReference type="ARBA" id="ARBA00023186"/>
    </source>
</evidence>
<keyword evidence="4 10" id="KW-0963">Cytoplasm</keyword>
<evidence type="ECO:0000256" key="8">
    <source>
        <dbReference type="ARBA" id="ARBA00072274"/>
    </source>
</evidence>
<evidence type="ECO:0000313" key="14">
    <source>
        <dbReference type="EMBL" id="KAB7708720.1"/>
    </source>
</evidence>
<protein>
    <recommendedName>
        <fullName evidence="8 10">Protein GrpE</fullName>
    </recommendedName>
    <alternativeName>
        <fullName evidence="9 10">HSP-70 cofactor</fullName>
    </alternativeName>
</protein>
<evidence type="ECO:0000256" key="12">
    <source>
        <dbReference type="RuleBase" id="RU004478"/>
    </source>
</evidence>
<dbReference type="Gene3D" id="2.30.22.10">
    <property type="entry name" value="Head domain of nucleotide exchange factor GrpE"/>
    <property type="match status" value="1"/>
</dbReference>
<accession>A0A6I1FJG8</accession>
<evidence type="ECO:0000313" key="15">
    <source>
        <dbReference type="Proteomes" id="UP000429595"/>
    </source>
</evidence>
<dbReference type="SUPFAM" id="SSF58014">
    <property type="entry name" value="Coiled-coil domain of nucleotide exchange factor GrpE"/>
    <property type="match status" value="1"/>
</dbReference>
<dbReference type="Pfam" id="PF01025">
    <property type="entry name" value="GrpE"/>
    <property type="match status" value="1"/>
</dbReference>
<dbReference type="CDD" id="cd00446">
    <property type="entry name" value="GrpE"/>
    <property type="match status" value="1"/>
</dbReference>
<name>A0A6I1FJG8_9BACI</name>
<evidence type="ECO:0000256" key="11">
    <source>
        <dbReference type="RuleBase" id="RU000639"/>
    </source>
</evidence>
<organism evidence="14 15">
    <name type="scientific">Bacillus aerolatus</name>
    <dbReference type="NCBI Taxonomy" id="2653354"/>
    <lineage>
        <taxon>Bacteria</taxon>
        <taxon>Bacillati</taxon>
        <taxon>Bacillota</taxon>
        <taxon>Bacilli</taxon>
        <taxon>Bacillales</taxon>
        <taxon>Bacillaceae</taxon>
        <taxon>Bacillus</taxon>
    </lineage>
</organism>
<dbReference type="GO" id="GO:0006457">
    <property type="term" value="P:protein folding"/>
    <property type="evidence" value="ECO:0007669"/>
    <property type="project" value="InterPro"/>
</dbReference>
<dbReference type="PROSITE" id="PS01071">
    <property type="entry name" value="GRPE"/>
    <property type="match status" value="1"/>
</dbReference>
<dbReference type="GO" id="GO:0000774">
    <property type="term" value="F:adenyl-nucleotide exchange factor activity"/>
    <property type="evidence" value="ECO:0007669"/>
    <property type="project" value="InterPro"/>
</dbReference>
<dbReference type="GO" id="GO:0051087">
    <property type="term" value="F:protein-folding chaperone binding"/>
    <property type="evidence" value="ECO:0007669"/>
    <property type="project" value="InterPro"/>
</dbReference>
<dbReference type="GO" id="GO:0051082">
    <property type="term" value="F:unfolded protein binding"/>
    <property type="evidence" value="ECO:0007669"/>
    <property type="project" value="TreeGrafter"/>
</dbReference>
<comment type="subcellular location">
    <subcellularLocation>
        <location evidence="1 10">Cytoplasm</location>
    </subcellularLocation>
</comment>
<evidence type="ECO:0000256" key="1">
    <source>
        <dbReference type="ARBA" id="ARBA00004496"/>
    </source>
</evidence>
<dbReference type="InterPro" id="IPR009012">
    <property type="entry name" value="GrpE_head"/>
</dbReference>